<dbReference type="InterPro" id="IPR040663">
    <property type="entry name" value="DNA_pol_D_N"/>
</dbReference>
<organism evidence="7 8">
    <name type="scientific">Zizania palustris</name>
    <name type="common">Northern wild rice</name>
    <dbReference type="NCBI Taxonomy" id="103762"/>
    <lineage>
        <taxon>Eukaryota</taxon>
        <taxon>Viridiplantae</taxon>
        <taxon>Streptophyta</taxon>
        <taxon>Embryophyta</taxon>
        <taxon>Tracheophyta</taxon>
        <taxon>Spermatophyta</taxon>
        <taxon>Magnoliopsida</taxon>
        <taxon>Liliopsida</taxon>
        <taxon>Poales</taxon>
        <taxon>Poaceae</taxon>
        <taxon>BOP clade</taxon>
        <taxon>Oryzoideae</taxon>
        <taxon>Oryzeae</taxon>
        <taxon>Zizaniinae</taxon>
        <taxon>Zizania</taxon>
    </lineage>
</organism>
<evidence type="ECO:0000256" key="3">
    <source>
        <dbReference type="ARBA" id="ARBA00022705"/>
    </source>
</evidence>
<dbReference type="GO" id="GO:0016301">
    <property type="term" value="F:kinase activity"/>
    <property type="evidence" value="ECO:0007669"/>
    <property type="project" value="InterPro"/>
</dbReference>
<evidence type="ECO:0000256" key="2">
    <source>
        <dbReference type="ARBA" id="ARBA00006035"/>
    </source>
</evidence>
<feature type="domain" description="DNA polymerase alpha/delta/epsilon subunit B" evidence="5">
    <location>
        <begin position="106"/>
        <end position="315"/>
    </location>
</feature>
<evidence type="ECO:0000256" key="4">
    <source>
        <dbReference type="ARBA" id="ARBA00023242"/>
    </source>
</evidence>
<keyword evidence="3" id="KW-0235">DNA replication</keyword>
<dbReference type="EMBL" id="JAAALK010000283">
    <property type="protein sequence ID" value="KAG8073289.1"/>
    <property type="molecule type" value="Genomic_DNA"/>
</dbReference>
<comment type="caution">
    <text evidence="7">The sequence shown here is derived from an EMBL/GenBank/DDBJ whole genome shotgun (WGS) entry which is preliminary data.</text>
</comment>
<reference evidence="7" key="1">
    <citation type="journal article" date="2021" name="bioRxiv">
        <title>Whole Genome Assembly and Annotation of Northern Wild Rice, Zizania palustris L., Supports a Whole Genome Duplication in the Zizania Genus.</title>
        <authorList>
            <person name="Haas M."/>
            <person name="Kono T."/>
            <person name="Macchietto M."/>
            <person name="Millas R."/>
            <person name="McGilp L."/>
            <person name="Shao M."/>
            <person name="Duquette J."/>
            <person name="Hirsch C.N."/>
            <person name="Kimball J."/>
        </authorList>
    </citation>
    <scope>NUCLEOTIDE SEQUENCE</scope>
    <source>
        <tissue evidence="7">Fresh leaf tissue</tissue>
    </source>
</reference>
<dbReference type="PANTHER" id="PTHR10416">
    <property type="entry name" value="DNA POLYMERASE DELTA SUBUNIT 2"/>
    <property type="match status" value="1"/>
</dbReference>
<dbReference type="Pfam" id="PF04042">
    <property type="entry name" value="DNA_pol_E_B"/>
    <property type="match status" value="1"/>
</dbReference>
<dbReference type="CDD" id="cd07387">
    <property type="entry name" value="MPP_PolD2_C"/>
    <property type="match status" value="1"/>
</dbReference>
<dbReference type="GO" id="GO:0043625">
    <property type="term" value="C:delta DNA polymerase complex"/>
    <property type="evidence" value="ECO:0007669"/>
    <property type="project" value="TreeGrafter"/>
</dbReference>
<evidence type="ECO:0000313" key="7">
    <source>
        <dbReference type="EMBL" id="KAG8073289.1"/>
    </source>
</evidence>
<accession>A0A8J5SV38</accession>
<keyword evidence="4" id="KW-0539">Nucleus</keyword>
<proteinExistence type="inferred from homology"/>
<comment type="similarity">
    <text evidence="2">Belongs to the DNA polymerase delta/II small subunit family.</text>
</comment>
<reference evidence="7" key="2">
    <citation type="submission" date="2021-02" db="EMBL/GenBank/DDBJ databases">
        <authorList>
            <person name="Kimball J.A."/>
            <person name="Haas M.W."/>
            <person name="Macchietto M."/>
            <person name="Kono T."/>
            <person name="Duquette J."/>
            <person name="Shao M."/>
        </authorList>
    </citation>
    <scope>NUCLEOTIDE SEQUENCE</scope>
    <source>
        <tissue evidence="7">Fresh leaf tissue</tissue>
    </source>
</reference>
<evidence type="ECO:0000259" key="6">
    <source>
        <dbReference type="Pfam" id="PF18018"/>
    </source>
</evidence>
<dbReference type="Pfam" id="PF03770">
    <property type="entry name" value="IPK"/>
    <property type="match status" value="1"/>
</dbReference>
<dbReference type="GO" id="GO:0003677">
    <property type="term" value="F:DNA binding"/>
    <property type="evidence" value="ECO:0007669"/>
    <property type="project" value="InterPro"/>
</dbReference>
<gene>
    <name evidence="7" type="ORF">GUJ93_ZPchr0006g44201</name>
</gene>
<dbReference type="InterPro" id="IPR024826">
    <property type="entry name" value="DNA_pol_delta/II_ssu"/>
</dbReference>
<dbReference type="GO" id="GO:0032958">
    <property type="term" value="P:inositol phosphate biosynthetic process"/>
    <property type="evidence" value="ECO:0007669"/>
    <property type="project" value="InterPro"/>
</dbReference>
<name>A0A8J5SV38_ZIZPA</name>
<comment type="subcellular location">
    <subcellularLocation>
        <location evidence="1">Nucleus</location>
    </subcellularLocation>
</comment>
<dbReference type="InterPro" id="IPR005522">
    <property type="entry name" value="IPK"/>
</dbReference>
<evidence type="ECO:0000256" key="1">
    <source>
        <dbReference type="ARBA" id="ARBA00004123"/>
    </source>
</evidence>
<dbReference type="InterPro" id="IPR007185">
    <property type="entry name" value="DNA_pol_a/d/e_bsu"/>
</dbReference>
<keyword evidence="8" id="KW-1185">Reference proteome</keyword>
<dbReference type="FunFam" id="3.60.21.50:FF:000002">
    <property type="entry name" value="DNA polymerase delta small subunit"/>
    <property type="match status" value="1"/>
</dbReference>
<dbReference type="InterPro" id="IPR041863">
    <property type="entry name" value="PolD2_C"/>
</dbReference>
<dbReference type="OrthoDB" id="3763at2759"/>
<dbReference type="GO" id="GO:1902969">
    <property type="term" value="P:mitotic DNA replication"/>
    <property type="evidence" value="ECO:0007669"/>
    <property type="project" value="UniProtKB-ARBA"/>
</dbReference>
<evidence type="ECO:0000313" key="8">
    <source>
        <dbReference type="Proteomes" id="UP000729402"/>
    </source>
</evidence>
<dbReference type="Proteomes" id="UP000729402">
    <property type="component" value="Unassembled WGS sequence"/>
</dbReference>
<dbReference type="AlphaFoldDB" id="A0A8J5SV38"/>
<feature type="domain" description="DNA polymerase delta subunit OB-fold" evidence="6">
    <location>
        <begin position="24"/>
        <end position="86"/>
    </location>
</feature>
<protein>
    <submittedName>
        <fullName evidence="7">Uncharacterized protein</fullName>
    </submittedName>
</protein>
<dbReference type="Pfam" id="PF18018">
    <property type="entry name" value="DNA_pol_D_N"/>
    <property type="match status" value="1"/>
</dbReference>
<evidence type="ECO:0000259" key="5">
    <source>
        <dbReference type="Pfam" id="PF04042"/>
    </source>
</evidence>
<dbReference type="GO" id="GO:0006271">
    <property type="term" value="P:DNA strand elongation involved in DNA replication"/>
    <property type="evidence" value="ECO:0007669"/>
    <property type="project" value="TreeGrafter"/>
</dbReference>
<sequence length="658" mass="71794">MSYMLSILNNLTGLSLNYCAFVLQRSAIPLVKPHNFMHPDDHLILEEESGRVTLAGAIPPAAYVTGVVVALHGKETSAGNFLVEDVLEAGLPPQVLLPSINEDKYVVFVSGLSIGSGTFNPLQFQLLVDHITGHLGDENEQTIASNIVRVVVAGNSLHVSPRFLNGQTVASKDQSWIAEPIKELDIMLTQLVASLPVDMMPGSNDPANFSLPQQPLHRCLFSGASTYNTFSSCSNPHDFELDNVRFIGTSGQNIDDLYKYSDAKDKLEFMERTLRWRHLAPTAPNSLGCYPYTDKDPFLIESCPHVYFIGNQDKYETRLLQGPEKQKVRLICIPRFCDSGVAVMHFEFLNKLRFLTVWSNCLECKRARPPVAALLTSAHRSTRSPGHRASVDNLGPLVDGAGLFYKPLQAGERGEHELAFYIAFSAQPAVPFRIRDAFFPRFHGTLLIATAARPREPYPHILPEDLLAGIAAPCVADIKIGACTWPPLAPEPYVAKCLAKDLETTSALLGFRVSGVRVASQGGAVWRPELKGIDTAGVRRVLRRYVSLCGGDESDCALAAAVYGGDGGILAQLRELKAWFEEQTLFPFYSASILLGYDGNAVSVPGDSVRVKLVDFAHVDEGEGVIDHNFLGGLCSLIKFIADIIDVAEASEMASSGP</sequence>
<dbReference type="PANTHER" id="PTHR10416:SF0">
    <property type="entry name" value="DNA POLYMERASE DELTA SUBUNIT 2"/>
    <property type="match status" value="1"/>
</dbReference>